<dbReference type="Pfam" id="PF07869">
    <property type="entry name" value="DUF1656"/>
    <property type="match status" value="1"/>
</dbReference>
<accession>A0ABS8DNM9</accession>
<evidence type="ECO:0000313" key="6">
    <source>
        <dbReference type="EMBL" id="MCB8887892.1"/>
    </source>
</evidence>
<feature type="transmembrane region" description="Helical" evidence="5">
    <location>
        <begin position="6"/>
        <end position="30"/>
    </location>
</feature>
<organism evidence="6 7">
    <name type="scientific">Vreelandella malpeensis</name>
    <dbReference type="NCBI Taxonomy" id="1172368"/>
    <lineage>
        <taxon>Bacteria</taxon>
        <taxon>Pseudomonadati</taxon>
        <taxon>Pseudomonadota</taxon>
        <taxon>Gammaproteobacteria</taxon>
        <taxon>Oceanospirillales</taxon>
        <taxon>Halomonadaceae</taxon>
        <taxon>Vreelandella</taxon>
    </lineage>
</organism>
<comment type="caution">
    <text evidence="6">The sequence shown here is derived from an EMBL/GenBank/DDBJ whole genome shotgun (WGS) entry which is preliminary data.</text>
</comment>
<feature type="transmembrane region" description="Helical" evidence="5">
    <location>
        <begin position="51"/>
        <end position="69"/>
    </location>
</feature>
<name>A0ABS8DNM9_9GAMM</name>
<evidence type="ECO:0000256" key="3">
    <source>
        <dbReference type="ARBA" id="ARBA00022989"/>
    </source>
</evidence>
<keyword evidence="7" id="KW-1185">Reference proteome</keyword>
<sequence>MGLQEIAIGGIFISPLLLYALLGFIATLLLRTLLHFLAPTRPLWFEAWFDVSLFVIATALITFVFTVLLENP</sequence>
<proteinExistence type="predicted"/>
<evidence type="ECO:0000256" key="1">
    <source>
        <dbReference type="ARBA" id="ARBA00022475"/>
    </source>
</evidence>
<dbReference type="RefSeq" id="WP_227388490.1">
    <property type="nucleotide sequence ID" value="NZ_JBHSCJ010000003.1"/>
</dbReference>
<keyword evidence="4 5" id="KW-0472">Membrane</keyword>
<dbReference type="InterPro" id="IPR012451">
    <property type="entry name" value="DUF1656"/>
</dbReference>
<keyword evidence="3 5" id="KW-1133">Transmembrane helix</keyword>
<protein>
    <submittedName>
        <fullName evidence="6">DUF1656 domain-containing protein</fullName>
    </submittedName>
</protein>
<evidence type="ECO:0000313" key="7">
    <source>
        <dbReference type="Proteomes" id="UP001319882"/>
    </source>
</evidence>
<dbReference type="Proteomes" id="UP001319882">
    <property type="component" value="Unassembled WGS sequence"/>
</dbReference>
<reference evidence="6 7" key="1">
    <citation type="journal article" date="2021" name="Sci. Rep.">
        <title>Genome analysis of a halophilic bacterium Halomonas malpeensis YU-PRIM-29(T) reveals its exopolysaccharide and pigment producing capabilities.</title>
        <authorList>
            <person name="Athmika"/>
            <person name="Ghate S.D."/>
            <person name="Arun A.B."/>
            <person name="Rao S.S."/>
            <person name="Kumar S.T.A."/>
            <person name="Kandiyil M.K."/>
            <person name="Saptami K."/>
            <person name="Rekha P.D."/>
        </authorList>
    </citation>
    <scope>NUCLEOTIDE SEQUENCE [LARGE SCALE GENOMIC DNA]</scope>
    <source>
        <strain evidence="7">prim 29</strain>
    </source>
</reference>
<keyword evidence="2 5" id="KW-0812">Transmembrane</keyword>
<gene>
    <name evidence="6" type="ORF">GEV37_01950</name>
</gene>
<evidence type="ECO:0000256" key="5">
    <source>
        <dbReference type="SAM" id="Phobius"/>
    </source>
</evidence>
<dbReference type="EMBL" id="WHVL01000001">
    <property type="protein sequence ID" value="MCB8887892.1"/>
    <property type="molecule type" value="Genomic_DNA"/>
</dbReference>
<evidence type="ECO:0000256" key="2">
    <source>
        <dbReference type="ARBA" id="ARBA00022692"/>
    </source>
</evidence>
<keyword evidence="1" id="KW-1003">Cell membrane</keyword>
<evidence type="ECO:0000256" key="4">
    <source>
        <dbReference type="ARBA" id="ARBA00023136"/>
    </source>
</evidence>